<dbReference type="PANTHER" id="PTHR43501">
    <property type="entry name" value="CYTOSOL NON-SPECIFIC DIPEPTIDASE"/>
    <property type="match status" value="1"/>
</dbReference>
<dbReference type="Gene3D" id="3.40.630.10">
    <property type="entry name" value="Zn peptidases"/>
    <property type="match status" value="1"/>
</dbReference>
<reference evidence="2" key="1">
    <citation type="submission" date="2015-04" db="EMBL/GenBank/DDBJ databases">
        <authorList>
            <person name="Mushtaq Mamoona"/>
        </authorList>
    </citation>
    <scope>NUCLEOTIDE SEQUENCE [LARGE SCALE GENOMIC DNA]</scope>
    <source>
        <strain evidence="2">AN4859/03</strain>
    </source>
</reference>
<organism evidence="1 2">
    <name type="scientific">Brachyspira suanatina</name>
    <dbReference type="NCBI Taxonomy" id="381802"/>
    <lineage>
        <taxon>Bacteria</taxon>
        <taxon>Pseudomonadati</taxon>
        <taxon>Spirochaetota</taxon>
        <taxon>Spirochaetia</taxon>
        <taxon>Brachyspirales</taxon>
        <taxon>Brachyspiraceae</taxon>
        <taxon>Brachyspira</taxon>
    </lineage>
</organism>
<dbReference type="GO" id="GO:0006508">
    <property type="term" value="P:proteolysis"/>
    <property type="evidence" value="ECO:0007669"/>
    <property type="project" value="InterPro"/>
</dbReference>
<dbReference type="EMBL" id="CVLB01000001">
    <property type="protein sequence ID" value="CRF32957.1"/>
    <property type="molecule type" value="Genomic_DNA"/>
</dbReference>
<gene>
    <name evidence="1" type="ORF">BRSU_1133</name>
</gene>
<dbReference type="AlphaFoldDB" id="A0A0G4K699"/>
<keyword evidence="2" id="KW-1185">Reference proteome</keyword>
<sequence>MLLSNFDNLDSKEVFRWFAEISKIPRRSKHEKQISDFLVQFAKDRNLEVYQDKVNNVIIKKEATKGYENIAPVIIQGHMDMVCEKTSESKHDFDKDPFVKKLVNRNMILIKIL</sequence>
<proteinExistence type="predicted"/>
<dbReference type="PANTHER" id="PTHR43501:SF1">
    <property type="entry name" value="CYTOSOL NON-SPECIFIC DIPEPTIDASE"/>
    <property type="match status" value="1"/>
</dbReference>
<dbReference type="InterPro" id="IPR001160">
    <property type="entry name" value="Peptidase_M20C"/>
</dbReference>
<dbReference type="Proteomes" id="UP000043763">
    <property type="component" value="Unassembled WGS sequence"/>
</dbReference>
<evidence type="ECO:0000313" key="1">
    <source>
        <dbReference type="EMBL" id="CRF32957.1"/>
    </source>
</evidence>
<accession>A0A0G4K699</accession>
<dbReference type="SUPFAM" id="SSF53187">
    <property type="entry name" value="Zn-dependent exopeptidases"/>
    <property type="match status" value="1"/>
</dbReference>
<evidence type="ECO:0000313" key="2">
    <source>
        <dbReference type="Proteomes" id="UP000043763"/>
    </source>
</evidence>
<dbReference type="RefSeq" id="WP_280642051.1">
    <property type="nucleotide sequence ID" value="NZ_CVLB01000001.1"/>
</dbReference>
<dbReference type="GO" id="GO:0070573">
    <property type="term" value="F:metallodipeptidase activity"/>
    <property type="evidence" value="ECO:0007669"/>
    <property type="project" value="TreeGrafter"/>
</dbReference>
<dbReference type="GO" id="GO:0005829">
    <property type="term" value="C:cytosol"/>
    <property type="evidence" value="ECO:0007669"/>
    <property type="project" value="TreeGrafter"/>
</dbReference>
<name>A0A0G4K699_9SPIR</name>
<protein>
    <submittedName>
        <fullName evidence="1">Aminoacyl-histidine dipeptidase</fullName>
    </submittedName>
</protein>